<reference evidence="2" key="1">
    <citation type="submission" date="2015-03" db="EMBL/GenBank/DDBJ databases">
        <authorList>
            <person name="Wibberg D."/>
        </authorList>
    </citation>
    <scope>NUCLEOTIDE SEQUENCE [LARGE SCALE GENOMIC DNA]</scope>
</reference>
<proteinExistence type="predicted"/>
<organism evidence="1 2">
    <name type="scientific">Paenibacillus riograndensis SBR5</name>
    <dbReference type="NCBI Taxonomy" id="1073571"/>
    <lineage>
        <taxon>Bacteria</taxon>
        <taxon>Bacillati</taxon>
        <taxon>Bacillota</taxon>
        <taxon>Bacilli</taxon>
        <taxon>Bacillales</taxon>
        <taxon>Paenibacillaceae</taxon>
        <taxon>Paenibacillus</taxon>
        <taxon>Paenibacillus sonchi group</taxon>
    </lineage>
</organism>
<dbReference type="Proteomes" id="UP000033163">
    <property type="component" value="Chromosome I"/>
</dbReference>
<evidence type="ECO:0000313" key="2">
    <source>
        <dbReference type="Proteomes" id="UP000033163"/>
    </source>
</evidence>
<dbReference type="RefSeq" id="WP_020426310.1">
    <property type="nucleotide sequence ID" value="NZ_AGBD01000115.1"/>
</dbReference>
<dbReference type="HOGENOM" id="CLU_3219554_0_0_9"/>
<dbReference type="KEGG" id="pri:PRIO_0196"/>
<dbReference type="PATRIC" id="fig|1073571.4.peg.180"/>
<protein>
    <submittedName>
        <fullName evidence="1">Uncharacterized protein</fullName>
    </submittedName>
</protein>
<gene>
    <name evidence="1" type="ORF">PRIO_0196</name>
</gene>
<accession>A0A0E4H693</accession>
<evidence type="ECO:0000313" key="1">
    <source>
        <dbReference type="EMBL" id="CQR51426.1"/>
    </source>
</evidence>
<dbReference type="EMBL" id="LN831776">
    <property type="protein sequence ID" value="CQR51426.1"/>
    <property type="molecule type" value="Genomic_DNA"/>
</dbReference>
<sequence length="44" mass="4995">MKAEIKTTIKLIPHPEPQRLVDMWARIVVNEILKQEAAEKGATP</sequence>
<name>A0A0E4H693_9BACL</name>
<dbReference type="AlphaFoldDB" id="A0A0E4H693"/>